<feature type="compositionally biased region" description="Basic and acidic residues" evidence="2">
    <location>
        <begin position="77"/>
        <end position="86"/>
    </location>
</feature>
<dbReference type="PROSITE" id="PS50994">
    <property type="entry name" value="INTEGRASE"/>
    <property type="match status" value="1"/>
</dbReference>
<dbReference type="InterPro" id="IPR036397">
    <property type="entry name" value="RNaseH_sf"/>
</dbReference>
<dbReference type="InterPro" id="IPR053392">
    <property type="entry name" value="Transposase_IS30-like"/>
</dbReference>
<evidence type="ECO:0000313" key="3">
    <source>
        <dbReference type="EMBL" id="MTB97494.1"/>
    </source>
</evidence>
<dbReference type="InterPro" id="IPR051917">
    <property type="entry name" value="Transposase-Integrase"/>
</dbReference>
<dbReference type="GO" id="GO:0004803">
    <property type="term" value="F:transposase activity"/>
    <property type="evidence" value="ECO:0007669"/>
    <property type="project" value="TreeGrafter"/>
</dbReference>
<reference evidence="3 4" key="1">
    <citation type="submission" date="2019-10" db="EMBL/GenBank/DDBJ databases">
        <title>Nocardioides novel species isolated from the excrement of Marmot.</title>
        <authorList>
            <person name="Zhang G."/>
        </authorList>
    </citation>
    <scope>NUCLEOTIDE SEQUENCE [LARGE SCALE GENOMIC DNA]</scope>
    <source>
        <strain evidence="4">zg-579</strain>
    </source>
</reference>
<gene>
    <name evidence="3" type="ORF">GGQ22_20750</name>
</gene>
<comment type="caution">
    <text evidence="3">The sequence shown here is derived from an EMBL/GenBank/DDBJ whole genome shotgun (WGS) entry which is preliminary data.</text>
</comment>
<dbReference type="AlphaFoldDB" id="A0A6I3JGR6"/>
<evidence type="ECO:0000256" key="1">
    <source>
        <dbReference type="ARBA" id="ARBA00023172"/>
    </source>
</evidence>
<keyword evidence="4" id="KW-1185">Reference proteome</keyword>
<keyword evidence="1" id="KW-0233">DNA recombination</keyword>
<dbReference type="InterPro" id="IPR025246">
    <property type="entry name" value="IS30-like_HTH"/>
</dbReference>
<evidence type="ECO:0000313" key="4">
    <source>
        <dbReference type="Proteomes" id="UP000433406"/>
    </source>
</evidence>
<dbReference type="PANTHER" id="PTHR10948:SF23">
    <property type="entry name" value="TRANSPOSASE INSI FOR INSERTION SEQUENCE ELEMENT IS30A-RELATED"/>
    <property type="match status" value="1"/>
</dbReference>
<dbReference type="Gene3D" id="3.30.420.10">
    <property type="entry name" value="Ribonuclease H-like superfamily/Ribonuclease H"/>
    <property type="match status" value="1"/>
</dbReference>
<dbReference type="GO" id="GO:0032196">
    <property type="term" value="P:transposition"/>
    <property type="evidence" value="ECO:0007669"/>
    <property type="project" value="TreeGrafter"/>
</dbReference>
<accession>A0A6I3JGR6</accession>
<dbReference type="GO" id="GO:0003676">
    <property type="term" value="F:nucleic acid binding"/>
    <property type="evidence" value="ECO:0007669"/>
    <property type="project" value="InterPro"/>
</dbReference>
<dbReference type="EMBL" id="WLCI01000028">
    <property type="protein sequence ID" value="MTB97494.1"/>
    <property type="molecule type" value="Genomic_DNA"/>
</dbReference>
<dbReference type="InterPro" id="IPR001584">
    <property type="entry name" value="Integrase_cat-core"/>
</dbReference>
<proteinExistence type="predicted"/>
<name>A0A6I3JGR6_9ACTN</name>
<dbReference type="PANTHER" id="PTHR10948">
    <property type="entry name" value="TRANSPOSASE"/>
    <property type="match status" value="1"/>
</dbReference>
<dbReference type="Proteomes" id="UP000433406">
    <property type="component" value="Unassembled WGS sequence"/>
</dbReference>
<dbReference type="SUPFAM" id="SSF53098">
    <property type="entry name" value="Ribonuclease H-like"/>
    <property type="match status" value="1"/>
</dbReference>
<sequence>MALPKLFSYETRDEFFELVCGGFSLQRAAEVVGVSADAATSWWRSSGLVTPVIQYGAVGGLPGTAAPGVPGAQGPDEPGRQRRPLTSEDRSAIAVGLMCKCSYAQIGAMIGRDKSVVWREVARNRGPDGSYWAPVAHRAAHERRRRPKDFKLVVNRGLCRRIEAWMDEGWSPGLIAAMLRHQHPHMIMDRVSHETIYRALYVQTRGSLRKDLAAQLLTKRRTRKPHGAVDGRGKSLYREAFTISQRPAEAADRAVPGHWEGDLILGAGNRSAVGTLVERSTRFVILLHLPGRHDAASVAEAMIREMSQLPIHLRRSLTWDRGSELANYRDVEARLEMPVFFCDPHSPWQRGTNENTNRLLRFWLEKGTDLSLHTADDLARIAATLNRRPRPTLDLKTPAQALAELLANPAAA</sequence>
<dbReference type="RefSeq" id="WP_171896852.1">
    <property type="nucleotide sequence ID" value="NZ_WLCI01000028.1"/>
</dbReference>
<dbReference type="NCBIfam" id="NF033563">
    <property type="entry name" value="transpos_IS30"/>
    <property type="match status" value="1"/>
</dbReference>
<dbReference type="GO" id="GO:0005829">
    <property type="term" value="C:cytosol"/>
    <property type="evidence" value="ECO:0007669"/>
    <property type="project" value="TreeGrafter"/>
</dbReference>
<dbReference type="GO" id="GO:0006310">
    <property type="term" value="P:DNA recombination"/>
    <property type="evidence" value="ECO:0007669"/>
    <property type="project" value="UniProtKB-KW"/>
</dbReference>
<dbReference type="InterPro" id="IPR012337">
    <property type="entry name" value="RNaseH-like_sf"/>
</dbReference>
<feature type="region of interest" description="Disordered" evidence="2">
    <location>
        <begin position="64"/>
        <end position="86"/>
    </location>
</feature>
<protein>
    <submittedName>
        <fullName evidence="3">IS30 family transposase</fullName>
    </submittedName>
</protein>
<evidence type="ECO:0000256" key="2">
    <source>
        <dbReference type="SAM" id="MobiDB-lite"/>
    </source>
</evidence>
<dbReference type="GO" id="GO:0015074">
    <property type="term" value="P:DNA integration"/>
    <property type="evidence" value="ECO:0007669"/>
    <property type="project" value="InterPro"/>
</dbReference>
<organism evidence="3 4">
    <name type="scientific">Nocardioides marmotae</name>
    <dbReference type="NCBI Taxonomy" id="2663857"/>
    <lineage>
        <taxon>Bacteria</taxon>
        <taxon>Bacillati</taxon>
        <taxon>Actinomycetota</taxon>
        <taxon>Actinomycetes</taxon>
        <taxon>Propionibacteriales</taxon>
        <taxon>Nocardioidaceae</taxon>
        <taxon>Nocardioides</taxon>
    </lineage>
</organism>
<dbReference type="Pfam" id="PF13936">
    <property type="entry name" value="HTH_38"/>
    <property type="match status" value="1"/>
</dbReference>
<dbReference type="Pfam" id="PF00665">
    <property type="entry name" value="rve"/>
    <property type="match status" value="1"/>
</dbReference>